<accession>A0A841H357</accession>
<feature type="transmembrane region" description="Helical" evidence="1">
    <location>
        <begin position="373"/>
        <end position="391"/>
    </location>
</feature>
<feature type="transmembrane region" description="Helical" evidence="1">
    <location>
        <begin position="415"/>
        <end position="437"/>
    </location>
</feature>
<dbReference type="Proteomes" id="UP000582837">
    <property type="component" value="Unassembled WGS sequence"/>
</dbReference>
<feature type="transmembrane region" description="Helical" evidence="1">
    <location>
        <begin position="348"/>
        <end position="366"/>
    </location>
</feature>
<dbReference type="EMBL" id="JACHIA010000016">
    <property type="protein sequence ID" value="MBB6072531.1"/>
    <property type="molecule type" value="Genomic_DNA"/>
</dbReference>
<dbReference type="PANTHER" id="PTHR16214:SF3">
    <property type="entry name" value="TRANSMEMBRANE PROTEIN 260"/>
    <property type="match status" value="1"/>
</dbReference>
<feature type="transmembrane region" description="Helical" evidence="1">
    <location>
        <begin position="129"/>
        <end position="149"/>
    </location>
</feature>
<organism evidence="2 3">
    <name type="scientific">Longimicrobium terrae</name>
    <dbReference type="NCBI Taxonomy" id="1639882"/>
    <lineage>
        <taxon>Bacteria</taxon>
        <taxon>Pseudomonadati</taxon>
        <taxon>Gemmatimonadota</taxon>
        <taxon>Longimicrobiia</taxon>
        <taxon>Longimicrobiales</taxon>
        <taxon>Longimicrobiaceae</taxon>
        <taxon>Longimicrobium</taxon>
    </lineage>
</organism>
<feature type="transmembrane region" description="Helical" evidence="1">
    <location>
        <begin position="196"/>
        <end position="226"/>
    </location>
</feature>
<keyword evidence="3" id="KW-1185">Reference proteome</keyword>
<proteinExistence type="predicted"/>
<protein>
    <recommendedName>
        <fullName evidence="4">DUF2723 domain-containing protein</fullName>
    </recommendedName>
</protein>
<evidence type="ECO:0000313" key="3">
    <source>
        <dbReference type="Proteomes" id="UP000582837"/>
    </source>
</evidence>
<comment type="caution">
    <text evidence="2">The sequence shown here is derived from an EMBL/GenBank/DDBJ whole genome shotgun (WGS) entry which is preliminary data.</text>
</comment>
<name>A0A841H357_9BACT</name>
<keyword evidence="1" id="KW-0472">Membrane</keyword>
<feature type="transmembrane region" description="Helical" evidence="1">
    <location>
        <begin position="449"/>
        <end position="466"/>
    </location>
</feature>
<sequence length="770" mass="85952">MSQAAQTDRVSSSRTELSVTPAEYRPPYVWAALAAVALFALYAATLAPSTAFWDTSEYIATAHMLGIPHPPGNPTFVLLARAWELLLSPLGLPVAVRINLFSAAMTAGASFFWFLLVHRILAFMTPHELVRRVGAGAAVLISGTAFTVWNQSNVNEKVYTVTLFTIALISWVAFKWRDHVESHATQKGGRWHDDNAILFVLYVLALSIGNHKMAFLAAPALLVFLLLVKARSLANLRLYLLAPLVVALGLSIQLFLPIRSNLDPVLNEAAPKCESLGTSILTVLSDGNADGDCDALGASLRREQYQKPSVTTRMAPFPRQVANFYQYFDWQWGRSIQGTSGYLPSGRVPLTLLFAGLGIYGAMANFRRDRKSFWYMATLYATLSFGLVFYMNFKHGYMQGMAINEQSTEVRERDYFYLVTFSVWGLWAGIGLTALWLDLVDALGRGRNAVLTAMPVMAIALIPLFTNYKYATRANDYAARDFAFNLLQSVEPYGVLITNGDNDTFPLWYMQEVEGIRRDVTVIVMSYLNTPWYVKQLRDLTRPCARPGQADTDPTRIICQRAFDPSHAPRMYGTPAAPRNSILPLSDQEIDIVASQPGQLAQDSLSYTARGVRFVVPEGQEVYPAHQFLILMMNSAWGDRPIHFATTTNTHMELGLIQQTARTGMSFKLLTPQEAQAPGLTPMPASMDVMQFTGGYMDLARNRTLLERELSFRGLATRPVWADDATRNIPMQYTYTWLALATAERVRGNTAQAEKDELRAEEFQKLARDR</sequence>
<dbReference type="PANTHER" id="PTHR16214">
    <property type="entry name" value="TRANSMEMBRANE PROTEIN 260"/>
    <property type="match status" value="1"/>
</dbReference>
<feature type="transmembrane region" description="Helical" evidence="1">
    <location>
        <begin position="98"/>
        <end position="117"/>
    </location>
</feature>
<keyword evidence="1" id="KW-0812">Transmembrane</keyword>
<dbReference type="InterPro" id="IPR052724">
    <property type="entry name" value="GT117_domain-containing"/>
</dbReference>
<dbReference type="Pfam" id="PF11028">
    <property type="entry name" value="TMEM260-like"/>
    <property type="match status" value="1"/>
</dbReference>
<dbReference type="RefSeq" id="WP_170032834.1">
    <property type="nucleotide sequence ID" value="NZ_JABDTL010000001.1"/>
</dbReference>
<keyword evidence="1" id="KW-1133">Transmembrane helix</keyword>
<feature type="transmembrane region" description="Helical" evidence="1">
    <location>
        <begin position="238"/>
        <end position="256"/>
    </location>
</feature>
<reference evidence="2 3" key="1">
    <citation type="submission" date="2020-08" db="EMBL/GenBank/DDBJ databases">
        <title>Genomic Encyclopedia of Type Strains, Phase IV (KMG-IV): sequencing the most valuable type-strain genomes for metagenomic binning, comparative biology and taxonomic classification.</title>
        <authorList>
            <person name="Goeker M."/>
        </authorList>
    </citation>
    <scope>NUCLEOTIDE SEQUENCE [LARGE SCALE GENOMIC DNA]</scope>
    <source>
        <strain evidence="2 3">DSM 29007</strain>
    </source>
</reference>
<feature type="transmembrane region" description="Helical" evidence="1">
    <location>
        <begin position="158"/>
        <end position="176"/>
    </location>
</feature>
<evidence type="ECO:0000256" key="1">
    <source>
        <dbReference type="SAM" id="Phobius"/>
    </source>
</evidence>
<gene>
    <name evidence="2" type="ORF">HNQ61_004194</name>
</gene>
<dbReference type="AlphaFoldDB" id="A0A841H357"/>
<evidence type="ECO:0008006" key="4">
    <source>
        <dbReference type="Google" id="ProtNLM"/>
    </source>
</evidence>
<feature type="transmembrane region" description="Helical" evidence="1">
    <location>
        <begin position="28"/>
        <end position="47"/>
    </location>
</feature>
<dbReference type="InterPro" id="IPR021280">
    <property type="entry name" value="TMEM260-like"/>
</dbReference>
<evidence type="ECO:0000313" key="2">
    <source>
        <dbReference type="EMBL" id="MBB6072531.1"/>
    </source>
</evidence>